<dbReference type="AlphaFoldDB" id="A0A0F9WDY7"/>
<accession>A0A0F9WDY7</accession>
<reference evidence="1" key="1">
    <citation type="journal article" date="2015" name="Nature">
        <title>Complex archaea that bridge the gap between prokaryotes and eukaryotes.</title>
        <authorList>
            <person name="Spang A."/>
            <person name="Saw J.H."/>
            <person name="Jorgensen S.L."/>
            <person name="Zaremba-Niedzwiedzka K."/>
            <person name="Martijn J."/>
            <person name="Lind A.E."/>
            <person name="van Eijk R."/>
            <person name="Schleper C."/>
            <person name="Guy L."/>
            <person name="Ettema T.J."/>
        </authorList>
    </citation>
    <scope>NUCLEOTIDE SEQUENCE</scope>
</reference>
<proteinExistence type="predicted"/>
<protein>
    <submittedName>
        <fullName evidence="1">Uncharacterized protein</fullName>
    </submittedName>
</protein>
<dbReference type="EMBL" id="LAZR01000295">
    <property type="protein sequence ID" value="KKN76448.1"/>
    <property type="molecule type" value="Genomic_DNA"/>
</dbReference>
<sequence length="401" mass="42913">MARTHAVLLTEIYQECLDTGAAKILAAHATQQLAHAIRRASDDIPRKKVFSYFIESRTGKASATSSGYIVDTTETQFIVANDIDKVVHNTTDNTWAVVNTDGSNSTSKLKLSKDIMVSGESYEVYNKGCKTPFQINLEDIVNYVGENRGVIAVEYPIGTRRNFDVEGDILTIAIDSVDDSKVTDPATDTEVLVTVNVRHYVSAMVLLTGAIDNASDEAAGETVIHVDTLDSSSVFAADTEFTIAGVRGIYTTVKDTTLASNEGDITIYPPLESIAEDDDVITITGSTLTRLLEPVVVLLAAGYCLRAYAAFPALTDHDIASELAIADLVSGATLINAVNLGGPGAPGDYATQANIDMQIASGYGVKARLLRQLGNEKIADALDQLRRLRPAPASKGTYTRA</sequence>
<organism evidence="1">
    <name type="scientific">marine sediment metagenome</name>
    <dbReference type="NCBI Taxonomy" id="412755"/>
    <lineage>
        <taxon>unclassified sequences</taxon>
        <taxon>metagenomes</taxon>
        <taxon>ecological metagenomes</taxon>
    </lineage>
</organism>
<name>A0A0F9WDY7_9ZZZZ</name>
<comment type="caution">
    <text evidence="1">The sequence shown here is derived from an EMBL/GenBank/DDBJ whole genome shotgun (WGS) entry which is preliminary data.</text>
</comment>
<gene>
    <name evidence="1" type="ORF">LCGC14_0369570</name>
</gene>
<evidence type="ECO:0000313" key="1">
    <source>
        <dbReference type="EMBL" id="KKN76448.1"/>
    </source>
</evidence>